<sequence>MAKRLAMENRQEQRRMERKAQIDAIRQKYGIPSSEPHFQRMNSGSGSSISSKLSKISSKNKHSSHAHTSHKY</sequence>
<feature type="compositionally biased region" description="Low complexity" evidence="1">
    <location>
        <begin position="43"/>
        <end position="57"/>
    </location>
</feature>
<proteinExistence type="predicted"/>
<feature type="region of interest" description="Disordered" evidence="1">
    <location>
        <begin position="29"/>
        <end position="72"/>
    </location>
</feature>
<organism evidence="4">
    <name type="scientific">Anisakis simplex</name>
    <name type="common">Herring worm</name>
    <dbReference type="NCBI Taxonomy" id="6269"/>
    <lineage>
        <taxon>Eukaryota</taxon>
        <taxon>Metazoa</taxon>
        <taxon>Ecdysozoa</taxon>
        <taxon>Nematoda</taxon>
        <taxon>Chromadorea</taxon>
        <taxon>Rhabditida</taxon>
        <taxon>Spirurina</taxon>
        <taxon>Ascaridomorpha</taxon>
        <taxon>Ascaridoidea</taxon>
        <taxon>Anisakidae</taxon>
        <taxon>Anisakis</taxon>
        <taxon>Anisakis simplex complex</taxon>
    </lineage>
</organism>
<name>A0A0M3JHU1_ANISI</name>
<dbReference type="Proteomes" id="UP000267096">
    <property type="component" value="Unassembled WGS sequence"/>
</dbReference>
<evidence type="ECO:0000313" key="2">
    <source>
        <dbReference type="EMBL" id="VDK28211.1"/>
    </source>
</evidence>
<dbReference type="AlphaFoldDB" id="A0A0M3JHU1"/>
<evidence type="ECO:0000256" key="1">
    <source>
        <dbReference type="SAM" id="MobiDB-lite"/>
    </source>
</evidence>
<protein>
    <submittedName>
        <fullName evidence="4">Small hydrophilic protein</fullName>
    </submittedName>
</protein>
<reference evidence="4" key="1">
    <citation type="submission" date="2017-02" db="UniProtKB">
        <authorList>
            <consortium name="WormBaseParasite"/>
        </authorList>
    </citation>
    <scope>IDENTIFICATION</scope>
</reference>
<dbReference type="EMBL" id="UYRR01016039">
    <property type="protein sequence ID" value="VDK28211.1"/>
    <property type="molecule type" value="Genomic_DNA"/>
</dbReference>
<keyword evidence="3" id="KW-1185">Reference proteome</keyword>
<accession>A0A0M3JHU1</accession>
<feature type="compositionally biased region" description="Basic residues" evidence="1">
    <location>
        <begin position="58"/>
        <end position="72"/>
    </location>
</feature>
<gene>
    <name evidence="2" type="ORF">ASIM_LOCUS6967</name>
</gene>
<evidence type="ECO:0000313" key="4">
    <source>
        <dbReference type="WBParaSite" id="ASIM_0000720501-mRNA-1"/>
    </source>
</evidence>
<dbReference type="WBParaSite" id="ASIM_0000720501-mRNA-1">
    <property type="protein sequence ID" value="ASIM_0000720501-mRNA-1"/>
    <property type="gene ID" value="ASIM_0000720501"/>
</dbReference>
<evidence type="ECO:0000313" key="3">
    <source>
        <dbReference type="Proteomes" id="UP000267096"/>
    </source>
</evidence>
<reference evidence="2 3" key="2">
    <citation type="submission" date="2018-11" db="EMBL/GenBank/DDBJ databases">
        <authorList>
            <consortium name="Pathogen Informatics"/>
        </authorList>
    </citation>
    <scope>NUCLEOTIDE SEQUENCE [LARGE SCALE GENOMIC DNA]</scope>
</reference>